<keyword evidence="3" id="KW-0106">Calcium</keyword>
<evidence type="ECO:0000313" key="5">
    <source>
        <dbReference type="EMBL" id="CAH3164958.1"/>
    </source>
</evidence>
<gene>
    <name evidence="5" type="ORF">PLOB_00006910</name>
</gene>
<keyword evidence="6" id="KW-1185">Reference proteome</keyword>
<feature type="domain" description="EF-hand" evidence="4">
    <location>
        <begin position="66"/>
        <end position="101"/>
    </location>
</feature>
<comment type="caution">
    <text evidence="5">The sequence shown here is derived from an EMBL/GenBank/DDBJ whole genome shotgun (WGS) entry which is preliminary data.</text>
</comment>
<accession>A0ABN8QJ10</accession>
<dbReference type="SMART" id="SM00054">
    <property type="entry name" value="EFh"/>
    <property type="match status" value="4"/>
</dbReference>
<dbReference type="InterPro" id="IPR051581">
    <property type="entry name" value="Ca-bind"/>
</dbReference>
<evidence type="ECO:0000256" key="3">
    <source>
        <dbReference type="ARBA" id="ARBA00022837"/>
    </source>
</evidence>
<keyword evidence="1" id="KW-0479">Metal-binding</keyword>
<dbReference type="EMBL" id="CALNXK010000131">
    <property type="protein sequence ID" value="CAH3164958.1"/>
    <property type="molecule type" value="Genomic_DNA"/>
</dbReference>
<feature type="domain" description="EF-hand" evidence="4">
    <location>
        <begin position="1"/>
        <end position="29"/>
    </location>
</feature>
<dbReference type="PANTHER" id="PTHR34524:SF6">
    <property type="entry name" value="CALCYPHOSINE LIKE"/>
    <property type="match status" value="1"/>
</dbReference>
<dbReference type="InterPro" id="IPR011992">
    <property type="entry name" value="EF-hand-dom_pair"/>
</dbReference>
<evidence type="ECO:0000256" key="2">
    <source>
        <dbReference type="ARBA" id="ARBA00022737"/>
    </source>
</evidence>
<dbReference type="Pfam" id="PF13499">
    <property type="entry name" value="EF-hand_7"/>
    <property type="match status" value="1"/>
</dbReference>
<evidence type="ECO:0000259" key="4">
    <source>
        <dbReference type="PROSITE" id="PS50222"/>
    </source>
</evidence>
<evidence type="ECO:0000256" key="1">
    <source>
        <dbReference type="ARBA" id="ARBA00022723"/>
    </source>
</evidence>
<feature type="domain" description="EF-hand" evidence="4">
    <location>
        <begin position="30"/>
        <end position="65"/>
    </location>
</feature>
<feature type="non-terminal residue" evidence="5">
    <location>
        <position position="1"/>
    </location>
</feature>
<evidence type="ECO:0000313" key="6">
    <source>
        <dbReference type="Proteomes" id="UP001159405"/>
    </source>
</evidence>
<dbReference type="PANTHER" id="PTHR34524">
    <property type="entry name" value="CALCYPHOSIN"/>
    <property type="match status" value="1"/>
</dbReference>
<dbReference type="PROSITE" id="PS50222">
    <property type="entry name" value="EF_HAND_2"/>
    <property type="match status" value="3"/>
</dbReference>
<reference evidence="5 6" key="1">
    <citation type="submission" date="2022-05" db="EMBL/GenBank/DDBJ databases">
        <authorList>
            <consortium name="Genoscope - CEA"/>
            <person name="William W."/>
        </authorList>
    </citation>
    <scope>NUCLEOTIDE SEQUENCE [LARGE SCALE GENOMIC DNA]</scope>
</reference>
<keyword evidence="2" id="KW-0677">Repeat</keyword>
<dbReference type="InterPro" id="IPR018247">
    <property type="entry name" value="EF_Hand_1_Ca_BS"/>
</dbReference>
<dbReference type="Pfam" id="PF13202">
    <property type="entry name" value="EF-hand_5"/>
    <property type="match status" value="1"/>
</dbReference>
<dbReference type="PROSITE" id="PS00018">
    <property type="entry name" value="EF_HAND_1"/>
    <property type="match status" value="2"/>
</dbReference>
<dbReference type="InterPro" id="IPR002048">
    <property type="entry name" value="EF_hand_dom"/>
</dbReference>
<dbReference type="SUPFAM" id="SSF47473">
    <property type="entry name" value="EF-hand"/>
    <property type="match status" value="1"/>
</dbReference>
<protein>
    <recommendedName>
        <fullName evidence="4">EF-hand domain-containing protein</fullName>
    </recommendedName>
</protein>
<proteinExistence type="predicted"/>
<dbReference type="Proteomes" id="UP001159405">
    <property type="component" value="Unassembled WGS sequence"/>
</dbReference>
<dbReference type="Gene3D" id="1.10.238.10">
    <property type="entry name" value="EF-hand"/>
    <property type="match status" value="2"/>
</dbReference>
<name>A0ABN8QJ10_9CNID</name>
<dbReference type="CDD" id="cd00051">
    <property type="entry name" value="EFh"/>
    <property type="match status" value="2"/>
</dbReference>
<sequence>RTFRICDDDGSKNMNFEEFKGGLKDYELDLSDEEVTELFSYFDKDGSGQISFDEFIVALPGNLEGPRLAVVKEAFKRADKTGDGEVTFEDLKGVYKVTEHPKYKNGEWSEDQVFKEFLNSFEPDPSSRDGKVTEREFLDYYAAIGANIDNDAYFELMMRNAWKI</sequence>
<organism evidence="5 6">
    <name type="scientific">Porites lobata</name>
    <dbReference type="NCBI Taxonomy" id="104759"/>
    <lineage>
        <taxon>Eukaryota</taxon>
        <taxon>Metazoa</taxon>
        <taxon>Cnidaria</taxon>
        <taxon>Anthozoa</taxon>
        <taxon>Hexacorallia</taxon>
        <taxon>Scleractinia</taxon>
        <taxon>Fungiina</taxon>
        <taxon>Poritidae</taxon>
        <taxon>Porites</taxon>
    </lineage>
</organism>